<organism evidence="10 11">
    <name type="scientific">Streptomyces venezuelae (strain ATCC 10712 / CBS 650.69 / DSM 40230 / JCM 4526 / NBRC 13096 / PD 04745)</name>
    <dbReference type="NCBI Taxonomy" id="953739"/>
    <lineage>
        <taxon>Bacteria</taxon>
        <taxon>Bacillati</taxon>
        <taxon>Actinomycetota</taxon>
        <taxon>Actinomycetes</taxon>
        <taxon>Kitasatosporales</taxon>
        <taxon>Streptomycetaceae</taxon>
        <taxon>Streptomyces</taxon>
    </lineage>
</organism>
<dbReference type="HAMAP" id="MF_00101">
    <property type="entry name" value="AcpS"/>
    <property type="match status" value="1"/>
</dbReference>
<dbReference type="NCBIfam" id="TIGR00556">
    <property type="entry name" value="pantethn_trn"/>
    <property type="match status" value="1"/>
</dbReference>
<dbReference type="HOGENOM" id="CLU_089696_0_0_11"/>
<dbReference type="InterPro" id="IPR008278">
    <property type="entry name" value="4-PPantetheinyl_Trfase_dom"/>
</dbReference>
<dbReference type="NCBIfam" id="TIGR00516">
    <property type="entry name" value="acpS"/>
    <property type="match status" value="1"/>
</dbReference>
<dbReference type="PATRIC" id="fig|953739.5.peg.6922"/>
<dbReference type="STRING" id="953739.SVEN_4419"/>
<evidence type="ECO:0000256" key="6">
    <source>
        <dbReference type="ARBA" id="ARBA00023098"/>
    </source>
</evidence>
<evidence type="ECO:0000259" key="9">
    <source>
        <dbReference type="Pfam" id="PF01648"/>
    </source>
</evidence>
<keyword evidence="6 8" id="KW-0443">Lipid metabolism</keyword>
<comment type="catalytic activity">
    <reaction evidence="8">
        <text>apo-[ACP] + CoA = holo-[ACP] + adenosine 3',5'-bisphosphate + H(+)</text>
        <dbReference type="Rhea" id="RHEA:12068"/>
        <dbReference type="Rhea" id="RHEA-COMP:9685"/>
        <dbReference type="Rhea" id="RHEA-COMP:9690"/>
        <dbReference type="ChEBI" id="CHEBI:15378"/>
        <dbReference type="ChEBI" id="CHEBI:29999"/>
        <dbReference type="ChEBI" id="CHEBI:57287"/>
        <dbReference type="ChEBI" id="CHEBI:58343"/>
        <dbReference type="ChEBI" id="CHEBI:64479"/>
        <dbReference type="EC" id="2.7.8.7"/>
    </reaction>
</comment>
<comment type="subcellular location">
    <subcellularLocation>
        <location evidence="8">Cytoplasm</location>
    </subcellularLocation>
</comment>
<dbReference type="GO" id="GO:0000287">
    <property type="term" value="F:magnesium ion binding"/>
    <property type="evidence" value="ECO:0007669"/>
    <property type="project" value="UniProtKB-UniRule"/>
</dbReference>
<keyword evidence="11" id="KW-1185">Reference proteome</keyword>
<evidence type="ECO:0000313" key="10">
    <source>
        <dbReference type="EMBL" id="CCA57705.1"/>
    </source>
</evidence>
<feature type="binding site" evidence="8">
    <location>
        <position position="14"/>
    </location>
    <ligand>
        <name>Mg(2+)</name>
        <dbReference type="ChEBI" id="CHEBI:18420"/>
    </ligand>
</feature>
<protein>
    <recommendedName>
        <fullName evidence="8">Holo-[acyl-carrier-protein] synthase</fullName>
        <shortName evidence="8">Holo-ACP synthase</shortName>
        <ecNumber evidence="8">2.7.8.7</ecNumber>
    </recommendedName>
    <alternativeName>
        <fullName evidence="8">4'-phosphopantetheinyl transferase AcpS</fullName>
    </alternativeName>
</protein>
<keyword evidence="2 8" id="KW-0808">Transferase</keyword>
<dbReference type="AlphaFoldDB" id="F2RJX1"/>
<dbReference type="InterPro" id="IPR037143">
    <property type="entry name" value="4-PPantetheinyl_Trfase_dom_sf"/>
</dbReference>
<dbReference type="GO" id="GO:0006633">
    <property type="term" value="P:fatty acid biosynthetic process"/>
    <property type="evidence" value="ECO:0007669"/>
    <property type="project" value="UniProtKB-UniRule"/>
</dbReference>
<feature type="domain" description="4'-phosphopantetheinyl transferase" evidence="9">
    <location>
        <begin position="10"/>
        <end position="113"/>
    </location>
</feature>
<keyword evidence="3 8" id="KW-0479">Metal-binding</keyword>
<dbReference type="Pfam" id="PF01648">
    <property type="entry name" value="ACPS"/>
    <property type="match status" value="1"/>
</dbReference>
<evidence type="ECO:0000256" key="5">
    <source>
        <dbReference type="ARBA" id="ARBA00022842"/>
    </source>
</evidence>
<evidence type="ECO:0000256" key="2">
    <source>
        <dbReference type="ARBA" id="ARBA00022679"/>
    </source>
</evidence>
<proteinExistence type="inferred from homology"/>
<keyword evidence="7 8" id="KW-0275">Fatty acid biosynthesis</keyword>
<dbReference type="KEGG" id="sve:SVEN_4419"/>
<dbReference type="Proteomes" id="UP000006854">
    <property type="component" value="Chromosome"/>
</dbReference>
<feature type="binding site" evidence="8">
    <location>
        <position position="62"/>
    </location>
    <ligand>
        <name>Mg(2+)</name>
        <dbReference type="ChEBI" id="CHEBI:18420"/>
    </ligand>
</feature>
<keyword evidence="8" id="KW-0963">Cytoplasm</keyword>
<evidence type="ECO:0000256" key="8">
    <source>
        <dbReference type="HAMAP-Rule" id="MF_00101"/>
    </source>
</evidence>
<evidence type="ECO:0000256" key="4">
    <source>
        <dbReference type="ARBA" id="ARBA00022832"/>
    </source>
</evidence>
<dbReference type="GO" id="GO:0005737">
    <property type="term" value="C:cytoplasm"/>
    <property type="evidence" value="ECO:0007669"/>
    <property type="project" value="UniProtKB-SubCell"/>
</dbReference>
<evidence type="ECO:0000256" key="1">
    <source>
        <dbReference type="ARBA" id="ARBA00022516"/>
    </source>
</evidence>
<dbReference type="NCBIfam" id="NF000832">
    <property type="entry name" value="PRK00070.3-2"/>
    <property type="match status" value="1"/>
</dbReference>
<dbReference type="InterPro" id="IPR004568">
    <property type="entry name" value="Ppantetheine-prot_Trfase_dom"/>
</dbReference>
<dbReference type="InterPro" id="IPR002582">
    <property type="entry name" value="ACPS"/>
</dbReference>
<keyword evidence="1 8" id="KW-0444">Lipid biosynthesis</keyword>
<dbReference type="GO" id="GO:0008897">
    <property type="term" value="F:holo-[acyl-carrier-protein] synthase activity"/>
    <property type="evidence" value="ECO:0007669"/>
    <property type="project" value="UniProtKB-UniRule"/>
</dbReference>
<keyword evidence="5 8" id="KW-0460">Magnesium</keyword>
<evidence type="ECO:0000256" key="3">
    <source>
        <dbReference type="ARBA" id="ARBA00022723"/>
    </source>
</evidence>
<name>F2RJX1_STRVP</name>
<comment type="function">
    <text evidence="8">Transfers the 4'-phosphopantetheine moiety from coenzyme A to a Ser of acyl-carrier-protein.</text>
</comment>
<keyword evidence="4 8" id="KW-0276">Fatty acid metabolism</keyword>
<dbReference type="EMBL" id="FR845719">
    <property type="protein sequence ID" value="CCA57705.1"/>
    <property type="molecule type" value="Genomic_DNA"/>
</dbReference>
<accession>F2RJX1</accession>
<comment type="cofactor">
    <cofactor evidence="8">
        <name>Mg(2+)</name>
        <dbReference type="ChEBI" id="CHEBI:18420"/>
    </cofactor>
</comment>
<evidence type="ECO:0000313" key="11">
    <source>
        <dbReference type="Proteomes" id="UP000006854"/>
    </source>
</evidence>
<dbReference type="SUPFAM" id="SSF56214">
    <property type="entry name" value="4'-phosphopantetheinyl transferase"/>
    <property type="match status" value="1"/>
</dbReference>
<sequence length="128" mass="13549">MCEGEQMIIGVGIDVAEIDRFAASIERTPGLLQRLFVERELLLPSGERRGPASLAVRFAAKEALAKALGAPGGLHWTDAEVYVEGTGQPRLRVRGTVAARAAELGVKHWHVSLSHDAGVASAVVIAEA</sequence>
<reference evidence="10 11" key="1">
    <citation type="journal article" date="2011" name="BMC Genomics">
        <title>Genome-wide analysis of the role of GlnR in Streptomyces venezuelae provides new insights into global nitrogen regulation in actinomycetes.</title>
        <authorList>
            <person name="Pullan S.T."/>
            <person name="Bibb M.J."/>
            <person name="Merrick M."/>
        </authorList>
    </citation>
    <scope>NUCLEOTIDE SEQUENCE [LARGE SCALE GENOMIC DNA]</scope>
    <source>
        <strain evidence="11">ATCC 10712 / CBS 650.69 / DSM 40230 / JCM 4526 / NBRC 13096 / PD 04745</strain>
    </source>
</reference>
<evidence type="ECO:0000256" key="7">
    <source>
        <dbReference type="ARBA" id="ARBA00023160"/>
    </source>
</evidence>
<comment type="similarity">
    <text evidence="8">Belongs to the P-Pant transferase superfamily. AcpS family.</text>
</comment>
<dbReference type="eggNOG" id="COG0736">
    <property type="taxonomic scope" value="Bacteria"/>
</dbReference>
<dbReference type="Gene3D" id="3.90.470.20">
    <property type="entry name" value="4'-phosphopantetheinyl transferase domain"/>
    <property type="match status" value="1"/>
</dbReference>
<gene>
    <name evidence="8" type="primary">acpS</name>
    <name evidence="10" type="ordered locus">SVEN_4419</name>
</gene>
<dbReference type="EC" id="2.7.8.7" evidence="8"/>